<protein>
    <submittedName>
        <fullName evidence="1">Uncharacterized protein</fullName>
    </submittedName>
</protein>
<sequence>MADFRRIGRHQLLNVDLVVQLRVKKQGLAAWVPQAQLITGEWVDVAPPCDTAHAAEAHFQLFTSDVDIVPV</sequence>
<comment type="caution">
    <text evidence="1">The sequence shown here is derived from an EMBL/GenBank/DDBJ whole genome shotgun (WGS) entry which is preliminary data.</text>
</comment>
<name>A0A318SBQ1_9DEIO</name>
<keyword evidence="2" id="KW-1185">Reference proteome</keyword>
<organism evidence="1 2">
    <name type="scientific">Deinococcus yavapaiensis KR-236</name>
    <dbReference type="NCBI Taxonomy" id="694435"/>
    <lineage>
        <taxon>Bacteria</taxon>
        <taxon>Thermotogati</taxon>
        <taxon>Deinococcota</taxon>
        <taxon>Deinococci</taxon>
        <taxon>Deinococcales</taxon>
        <taxon>Deinococcaceae</taxon>
        <taxon>Deinococcus</taxon>
    </lineage>
</organism>
<evidence type="ECO:0000313" key="2">
    <source>
        <dbReference type="Proteomes" id="UP000248326"/>
    </source>
</evidence>
<reference evidence="1 2" key="1">
    <citation type="submission" date="2018-06" db="EMBL/GenBank/DDBJ databases">
        <title>Genomic Encyclopedia of Type Strains, Phase IV (KMG-IV): sequencing the most valuable type-strain genomes for metagenomic binning, comparative biology and taxonomic classification.</title>
        <authorList>
            <person name="Goeker M."/>
        </authorList>
    </citation>
    <scope>NUCLEOTIDE SEQUENCE [LARGE SCALE GENOMIC DNA]</scope>
    <source>
        <strain evidence="1 2">DSM 18048</strain>
    </source>
</reference>
<evidence type="ECO:0000313" key="1">
    <source>
        <dbReference type="EMBL" id="PYE56221.1"/>
    </source>
</evidence>
<dbReference type="Proteomes" id="UP000248326">
    <property type="component" value="Unassembled WGS sequence"/>
</dbReference>
<proteinExistence type="predicted"/>
<dbReference type="RefSeq" id="WP_110884751.1">
    <property type="nucleotide sequence ID" value="NZ_QJSX01000001.1"/>
</dbReference>
<accession>A0A318SBQ1</accession>
<gene>
    <name evidence="1" type="ORF">DES52_10125</name>
</gene>
<dbReference type="EMBL" id="QJSX01000001">
    <property type="protein sequence ID" value="PYE56221.1"/>
    <property type="molecule type" value="Genomic_DNA"/>
</dbReference>
<dbReference type="AlphaFoldDB" id="A0A318SBQ1"/>